<proteinExistence type="predicted"/>
<dbReference type="AlphaFoldDB" id="A0ABD1E5Q4"/>
<comment type="caution">
    <text evidence="1">The sequence shown here is derived from an EMBL/GenBank/DDBJ whole genome shotgun (WGS) entry which is preliminary data.</text>
</comment>
<gene>
    <name evidence="1" type="ORF">ABEB36_013618</name>
</gene>
<dbReference type="EMBL" id="JBDJPC010000011">
    <property type="protein sequence ID" value="KAL1489676.1"/>
    <property type="molecule type" value="Genomic_DNA"/>
</dbReference>
<accession>A0ABD1E5Q4</accession>
<evidence type="ECO:0000313" key="2">
    <source>
        <dbReference type="Proteomes" id="UP001566132"/>
    </source>
</evidence>
<reference evidence="1 2" key="1">
    <citation type="submission" date="2024-05" db="EMBL/GenBank/DDBJ databases">
        <title>Genetic variation in Jamaican populations of the coffee berry borer (Hypothenemus hampei).</title>
        <authorList>
            <person name="Errbii M."/>
            <person name="Myrie A."/>
        </authorList>
    </citation>
    <scope>NUCLEOTIDE SEQUENCE [LARGE SCALE GENOMIC DNA]</scope>
    <source>
        <strain evidence="1">JA-Hopewell-2020-01-JO</strain>
        <tissue evidence="1">Whole body</tissue>
    </source>
</reference>
<name>A0ABD1E5Q4_HYPHA</name>
<evidence type="ECO:0000313" key="1">
    <source>
        <dbReference type="EMBL" id="KAL1489676.1"/>
    </source>
</evidence>
<sequence length="97" mass="11151">MALIQLTYEGLRVYNFTICLMYSESTTKNSVQISISSFDEVCSYVKEGIQKQNTRFNNAVVVEERLAVTLRDVLWHELGAVKNPRECHKTSLYTLIT</sequence>
<keyword evidence="2" id="KW-1185">Reference proteome</keyword>
<protein>
    <submittedName>
        <fullName evidence="1">Uncharacterized protein</fullName>
    </submittedName>
</protein>
<organism evidence="1 2">
    <name type="scientific">Hypothenemus hampei</name>
    <name type="common">Coffee berry borer</name>
    <dbReference type="NCBI Taxonomy" id="57062"/>
    <lineage>
        <taxon>Eukaryota</taxon>
        <taxon>Metazoa</taxon>
        <taxon>Ecdysozoa</taxon>
        <taxon>Arthropoda</taxon>
        <taxon>Hexapoda</taxon>
        <taxon>Insecta</taxon>
        <taxon>Pterygota</taxon>
        <taxon>Neoptera</taxon>
        <taxon>Endopterygota</taxon>
        <taxon>Coleoptera</taxon>
        <taxon>Polyphaga</taxon>
        <taxon>Cucujiformia</taxon>
        <taxon>Curculionidae</taxon>
        <taxon>Scolytinae</taxon>
        <taxon>Hypothenemus</taxon>
    </lineage>
</organism>
<dbReference type="Proteomes" id="UP001566132">
    <property type="component" value="Unassembled WGS sequence"/>
</dbReference>